<name>A0A9N7TWT3_PLEPL</name>
<sequence>MKKRREEVEEKGNSYTEKMLCLNTVAGCLPQTAKLSKIMTQTDRGGDSNGAGMAPLCAVRCGMNTRIAPTTTAHPVNEIDGGVDRNIQIYQALTDAPNIGPALTHTPLTHLRFSSLPPALPAPLAVPRICNAPQPLNSTTCRYLHGPLRSHPGQCTSSCFASNQILASGPGVPWTTSPIKWKFAYLKNLQSHRFTFCMLNVGAYLERVRSSPRTRSLPMRLVLPAHRQLLNSSADSITREAYFVTIFSHHLSLRSNITHR</sequence>
<evidence type="ECO:0000313" key="2">
    <source>
        <dbReference type="Proteomes" id="UP001153269"/>
    </source>
</evidence>
<comment type="caution">
    <text evidence="1">The sequence shown here is derived from an EMBL/GenBank/DDBJ whole genome shotgun (WGS) entry which is preliminary data.</text>
</comment>
<organism evidence="1 2">
    <name type="scientific">Pleuronectes platessa</name>
    <name type="common">European plaice</name>
    <dbReference type="NCBI Taxonomy" id="8262"/>
    <lineage>
        <taxon>Eukaryota</taxon>
        <taxon>Metazoa</taxon>
        <taxon>Chordata</taxon>
        <taxon>Craniata</taxon>
        <taxon>Vertebrata</taxon>
        <taxon>Euteleostomi</taxon>
        <taxon>Actinopterygii</taxon>
        <taxon>Neopterygii</taxon>
        <taxon>Teleostei</taxon>
        <taxon>Neoteleostei</taxon>
        <taxon>Acanthomorphata</taxon>
        <taxon>Carangaria</taxon>
        <taxon>Pleuronectiformes</taxon>
        <taxon>Pleuronectoidei</taxon>
        <taxon>Pleuronectidae</taxon>
        <taxon>Pleuronectes</taxon>
    </lineage>
</organism>
<gene>
    <name evidence="1" type="ORF">PLEPLA_LOCUS8466</name>
</gene>
<proteinExistence type="predicted"/>
<dbReference type="Proteomes" id="UP001153269">
    <property type="component" value="Unassembled WGS sequence"/>
</dbReference>
<dbReference type="EMBL" id="CADEAL010000467">
    <property type="protein sequence ID" value="CAB1420591.1"/>
    <property type="molecule type" value="Genomic_DNA"/>
</dbReference>
<accession>A0A9N7TWT3</accession>
<keyword evidence="2" id="KW-1185">Reference proteome</keyword>
<dbReference type="AlphaFoldDB" id="A0A9N7TWT3"/>
<evidence type="ECO:0000313" key="1">
    <source>
        <dbReference type="EMBL" id="CAB1420591.1"/>
    </source>
</evidence>
<reference evidence="1" key="1">
    <citation type="submission" date="2020-03" db="EMBL/GenBank/DDBJ databases">
        <authorList>
            <person name="Weist P."/>
        </authorList>
    </citation>
    <scope>NUCLEOTIDE SEQUENCE</scope>
</reference>
<protein>
    <submittedName>
        <fullName evidence="1">Uncharacterized protein</fullName>
    </submittedName>
</protein>